<organism evidence="7 8">
    <name type="scientific">Nanoarchaeum equitans (strain Kin4-M)</name>
    <dbReference type="NCBI Taxonomy" id="228908"/>
    <lineage>
        <taxon>Archaea</taxon>
        <taxon>Nanobdellota</taxon>
        <taxon>Candidatus Nanoarchaeia</taxon>
        <taxon>Nanoarchaeales</taxon>
        <taxon>Nanoarchaeaceae</taxon>
        <taxon>Nanoarchaeum</taxon>
    </lineage>
</organism>
<comment type="similarity">
    <text evidence="1">Belongs to the TBP family.</text>
</comment>
<dbReference type="EMBL" id="AE017199">
    <property type="protein sequence ID" value="AAR38894.1"/>
    <property type="molecule type" value="Genomic_DNA"/>
</dbReference>
<dbReference type="Pfam" id="PF00352">
    <property type="entry name" value="TBP"/>
    <property type="match status" value="2"/>
</dbReference>
<dbReference type="Gene3D" id="3.30.310.10">
    <property type="entry name" value="TATA-Binding Protein"/>
    <property type="match status" value="2"/>
</dbReference>
<dbReference type="PRINTS" id="PR00686">
    <property type="entry name" value="TIFACTORIID"/>
</dbReference>
<dbReference type="STRING" id="228908.NEQ039"/>
<evidence type="ECO:0000256" key="6">
    <source>
        <dbReference type="ARBA" id="ARBA00025680"/>
    </source>
</evidence>
<protein>
    <submittedName>
        <fullName evidence="7">NEQ039</fullName>
    </submittedName>
</protein>
<evidence type="ECO:0000256" key="3">
    <source>
        <dbReference type="ARBA" id="ARBA00023015"/>
    </source>
</evidence>
<keyword evidence="4" id="KW-0238">DNA-binding</keyword>
<dbReference type="SUPFAM" id="SSF55945">
    <property type="entry name" value="TATA-box binding protein-like"/>
    <property type="match status" value="2"/>
</dbReference>
<evidence type="ECO:0000256" key="4">
    <source>
        <dbReference type="ARBA" id="ARBA00023125"/>
    </source>
</evidence>
<comment type="function">
    <text evidence="6">General factor that plays a role in the activation of archaeal genes transcribed by RNA polymerase. Binds specifically to the TATA box promoter element which lies close to the position of transcription initiation.</text>
</comment>
<evidence type="ECO:0000256" key="2">
    <source>
        <dbReference type="ARBA" id="ARBA00022737"/>
    </source>
</evidence>
<evidence type="ECO:0000313" key="7">
    <source>
        <dbReference type="EMBL" id="AAR38894.1"/>
    </source>
</evidence>
<dbReference type="GO" id="GO:0006352">
    <property type="term" value="P:DNA-templated transcription initiation"/>
    <property type="evidence" value="ECO:0007669"/>
    <property type="project" value="InterPro"/>
</dbReference>
<keyword evidence="8" id="KW-1185">Reference proteome</keyword>
<dbReference type="GO" id="GO:0003677">
    <property type="term" value="F:DNA binding"/>
    <property type="evidence" value="ECO:0007669"/>
    <property type="project" value="UniProtKB-KW"/>
</dbReference>
<dbReference type="EnsemblBacteria" id="AAR38894">
    <property type="protein sequence ID" value="AAR38894"/>
    <property type="gene ID" value="NEQ039"/>
</dbReference>
<dbReference type="HOGENOM" id="CLU_060161_4_3_2"/>
<dbReference type="Proteomes" id="UP000000578">
    <property type="component" value="Chromosome"/>
</dbReference>
<dbReference type="InterPro" id="IPR033711">
    <property type="entry name" value="TBP_archaea"/>
</dbReference>
<keyword evidence="5" id="KW-0804">Transcription</keyword>
<dbReference type="AlphaFoldDB" id="Q74N53"/>
<dbReference type="NCBIfam" id="NF001593">
    <property type="entry name" value="PRK00394.1-2"/>
    <property type="match status" value="1"/>
</dbReference>
<accession>Q74N53</accession>
<keyword evidence="3" id="KW-0805">Transcription regulation</keyword>
<evidence type="ECO:0000256" key="5">
    <source>
        <dbReference type="ARBA" id="ARBA00023163"/>
    </source>
</evidence>
<evidence type="ECO:0000313" key="8">
    <source>
        <dbReference type="Proteomes" id="UP000000578"/>
    </source>
</evidence>
<dbReference type="PANTHER" id="PTHR10126">
    <property type="entry name" value="TATA-BOX BINDING PROTEIN"/>
    <property type="match status" value="1"/>
</dbReference>
<evidence type="ECO:0000256" key="1">
    <source>
        <dbReference type="ARBA" id="ARBA00005560"/>
    </source>
</evidence>
<gene>
    <name evidence="7" type="ordered locus">NEQ039</name>
</gene>
<dbReference type="InterPro" id="IPR000814">
    <property type="entry name" value="TBP"/>
</dbReference>
<dbReference type="InterPro" id="IPR012295">
    <property type="entry name" value="TBP_dom_sf"/>
</dbReference>
<dbReference type="BioCyc" id="NEQU228908:GJB6-43-MONOMER"/>
<name>Q74N53_NANEQ</name>
<dbReference type="KEGG" id="neq:NEQ039"/>
<dbReference type="CDD" id="cd04518">
    <property type="entry name" value="TBP_archaea"/>
    <property type="match status" value="1"/>
</dbReference>
<keyword evidence="2" id="KW-0677">Repeat</keyword>
<proteinExistence type="inferred from homology"/>
<sequence length="217" mass="24687">MDRKIIEEKAKIVDEIPKVIKGKDYQLKLTNMVFHVRLTSSKPLDLSKVAEEMVNAIYEKDRFPGVRLKLNVPDENGGMHTISILLFRKGPIIVSGVTKKEHLIAAIEYACDIIRKYGGECIEEPEIKLENMVWTGYLDYEVNLALLAEKDPDAEYNPEQFPGLTYRLGTDKKGRLHLFKNGKIVVPGTRSVEETKKIVEEVIERIKKYGVANKKSA</sequence>
<reference evidence="7 8" key="1">
    <citation type="journal article" date="2003" name="Proc. Natl. Acad. Sci. U.S.A.">
        <title>The genome of Nanoarchaeum equitans: insights into early archaeal evolution and derived parasitism.</title>
        <authorList>
            <person name="Waters E."/>
            <person name="Hohn M.J."/>
            <person name="Ahel I."/>
            <person name="Graham D.E."/>
            <person name="Adams M.D."/>
            <person name="Barnstead M."/>
            <person name="Beeson K.Y."/>
            <person name="Bibbs L."/>
            <person name="Bolanos R."/>
            <person name="Keller M."/>
            <person name="Kretz K."/>
            <person name="Lin X."/>
            <person name="Mathur E."/>
            <person name="Ni J."/>
            <person name="Podar M."/>
            <person name="Richardson T."/>
            <person name="Sutton G.G."/>
            <person name="Simon M."/>
            <person name="Soll D."/>
            <person name="Stetter K.O."/>
            <person name="Short J.M."/>
            <person name="Noordewier M."/>
        </authorList>
    </citation>
    <scope>NUCLEOTIDE SEQUENCE [LARGE SCALE GENOMIC DNA]</scope>
    <source>
        <strain evidence="7 8">Kin4-M</strain>
    </source>
</reference>